<feature type="domain" description="AMP-dependent synthetase/ligase" evidence="2">
    <location>
        <begin position="38"/>
        <end position="167"/>
    </location>
</feature>
<dbReference type="InterPro" id="IPR000873">
    <property type="entry name" value="AMP-dep_synth/lig_dom"/>
</dbReference>
<sequence>MGGNRVPSSAAVNRADRHCPPPPEECPSSSIIDGFAERLRHLPALPEIIDTSGKRRDAAEFASTVRAAATGLLRRGLRPGDVVAVLSPRGAARLTAVSTVLVAGGVALPLEPESDSETLAGVLTETDARLVIATSCLAERALELAERSRLRQVITFGTVADTTPFDELLSPAPVREDHVSLRDMSVFCADSGILAYGPISAEGYRVPTVLHPRSCLFGEFQRMVTNFGVTGSDVVLIAETVPEPDRTVAAGLALWSGASVVMSTTGERLAQLSATRSVTAASPALSCHRSDVRSAPGG</sequence>
<organism evidence="3 4">
    <name type="scientific">Salinactinospora qingdaonensis</name>
    <dbReference type="NCBI Taxonomy" id="702744"/>
    <lineage>
        <taxon>Bacteria</taxon>
        <taxon>Bacillati</taxon>
        <taxon>Actinomycetota</taxon>
        <taxon>Actinomycetes</taxon>
        <taxon>Streptosporangiales</taxon>
        <taxon>Nocardiopsidaceae</taxon>
        <taxon>Salinactinospora</taxon>
    </lineage>
</organism>
<protein>
    <recommendedName>
        <fullName evidence="2">AMP-dependent synthetase/ligase domain-containing protein</fullName>
    </recommendedName>
</protein>
<evidence type="ECO:0000256" key="1">
    <source>
        <dbReference type="SAM" id="MobiDB-lite"/>
    </source>
</evidence>
<dbReference type="InterPro" id="IPR042099">
    <property type="entry name" value="ANL_N_sf"/>
</dbReference>
<feature type="compositionally biased region" description="Polar residues" evidence="1">
    <location>
        <begin position="1"/>
        <end position="11"/>
    </location>
</feature>
<proteinExistence type="predicted"/>
<evidence type="ECO:0000259" key="2">
    <source>
        <dbReference type="Pfam" id="PF00501"/>
    </source>
</evidence>
<dbReference type="PANTHER" id="PTHR43767">
    <property type="entry name" value="LONG-CHAIN-FATTY-ACID--COA LIGASE"/>
    <property type="match status" value="1"/>
</dbReference>
<feature type="region of interest" description="Disordered" evidence="1">
    <location>
        <begin position="1"/>
        <end position="27"/>
    </location>
</feature>
<dbReference type="Pfam" id="PF00501">
    <property type="entry name" value="AMP-binding"/>
    <property type="match status" value="1"/>
</dbReference>
<name>A0ABP7GAZ6_9ACTN</name>
<dbReference type="Gene3D" id="3.40.50.12780">
    <property type="entry name" value="N-terminal domain of ligase-like"/>
    <property type="match status" value="1"/>
</dbReference>
<dbReference type="PANTHER" id="PTHR43767:SF1">
    <property type="entry name" value="NONRIBOSOMAL PEPTIDE SYNTHASE PES1 (EUROFUNG)-RELATED"/>
    <property type="match status" value="1"/>
</dbReference>
<evidence type="ECO:0000313" key="3">
    <source>
        <dbReference type="EMBL" id="GAA3758997.1"/>
    </source>
</evidence>
<dbReference type="EMBL" id="BAABDD010000027">
    <property type="protein sequence ID" value="GAA3758997.1"/>
    <property type="molecule type" value="Genomic_DNA"/>
</dbReference>
<keyword evidence="4" id="KW-1185">Reference proteome</keyword>
<comment type="caution">
    <text evidence="3">The sequence shown here is derived from an EMBL/GenBank/DDBJ whole genome shotgun (WGS) entry which is preliminary data.</text>
</comment>
<dbReference type="InterPro" id="IPR050237">
    <property type="entry name" value="ATP-dep_AMP-bd_enzyme"/>
</dbReference>
<gene>
    <name evidence="3" type="ORF">GCM10022402_41260</name>
</gene>
<evidence type="ECO:0000313" key="4">
    <source>
        <dbReference type="Proteomes" id="UP001500908"/>
    </source>
</evidence>
<accession>A0ABP7GAZ6</accession>
<reference evidence="4" key="1">
    <citation type="journal article" date="2019" name="Int. J. Syst. Evol. Microbiol.">
        <title>The Global Catalogue of Microorganisms (GCM) 10K type strain sequencing project: providing services to taxonomists for standard genome sequencing and annotation.</title>
        <authorList>
            <consortium name="The Broad Institute Genomics Platform"/>
            <consortium name="The Broad Institute Genome Sequencing Center for Infectious Disease"/>
            <person name="Wu L."/>
            <person name="Ma J."/>
        </authorList>
    </citation>
    <scope>NUCLEOTIDE SEQUENCE [LARGE SCALE GENOMIC DNA]</scope>
    <source>
        <strain evidence="4">JCM 17137</strain>
    </source>
</reference>
<dbReference type="Proteomes" id="UP001500908">
    <property type="component" value="Unassembled WGS sequence"/>
</dbReference>
<dbReference type="SUPFAM" id="SSF56801">
    <property type="entry name" value="Acetyl-CoA synthetase-like"/>
    <property type="match status" value="1"/>
</dbReference>